<protein>
    <submittedName>
        <fullName evidence="1">Uncharacterized protein</fullName>
    </submittedName>
</protein>
<proteinExistence type="predicted"/>
<name>A0ABS8I080_9FIRM</name>
<keyword evidence="2" id="KW-1185">Reference proteome</keyword>
<dbReference type="RefSeq" id="WP_007934014.1">
    <property type="nucleotide sequence ID" value="NZ_JAJHJB010000038.1"/>
</dbReference>
<reference evidence="1" key="1">
    <citation type="submission" date="2021-11" db="EMBL/GenBank/DDBJ databases">
        <title>Description of a new species Pelosinus isolated from the bottom sediments of Lake Baikal.</title>
        <authorList>
            <person name="Zakharyuk A."/>
        </authorList>
    </citation>
    <scope>NUCLEOTIDE SEQUENCE</scope>
    <source>
        <strain evidence="1">Bkl1</strain>
    </source>
</reference>
<organism evidence="1 2">
    <name type="scientific">Pelosinus baikalensis</name>
    <dbReference type="NCBI Taxonomy" id="2892015"/>
    <lineage>
        <taxon>Bacteria</taxon>
        <taxon>Bacillati</taxon>
        <taxon>Bacillota</taxon>
        <taxon>Negativicutes</taxon>
        <taxon>Selenomonadales</taxon>
        <taxon>Sporomusaceae</taxon>
        <taxon>Pelosinus</taxon>
    </lineage>
</organism>
<gene>
    <name evidence="1" type="ORF">LMF89_20445</name>
</gene>
<comment type="caution">
    <text evidence="1">The sequence shown here is derived from an EMBL/GenBank/DDBJ whole genome shotgun (WGS) entry which is preliminary data.</text>
</comment>
<evidence type="ECO:0000313" key="1">
    <source>
        <dbReference type="EMBL" id="MCC5467709.1"/>
    </source>
</evidence>
<accession>A0ABS8I080</accession>
<dbReference type="EMBL" id="JAJHJB010000038">
    <property type="protein sequence ID" value="MCC5467709.1"/>
    <property type="molecule type" value="Genomic_DNA"/>
</dbReference>
<sequence>MTACPVCNSNRAIGKVGAAQYYCWDCCIEFIIRGDDIKIFSVQPDGTLTLYLDPLETVAQ</sequence>
<dbReference type="Proteomes" id="UP001165492">
    <property type="component" value="Unassembled WGS sequence"/>
</dbReference>
<evidence type="ECO:0000313" key="2">
    <source>
        <dbReference type="Proteomes" id="UP001165492"/>
    </source>
</evidence>